<evidence type="ECO:0000313" key="11">
    <source>
        <dbReference type="EMBL" id="CAD7641069.1"/>
    </source>
</evidence>
<evidence type="ECO:0000256" key="7">
    <source>
        <dbReference type="PROSITE-ProRule" id="PRU10141"/>
    </source>
</evidence>
<keyword evidence="5" id="KW-0418">Kinase</keyword>
<reference evidence="11" key="1">
    <citation type="submission" date="2020-11" db="EMBL/GenBank/DDBJ databases">
        <authorList>
            <person name="Tran Van P."/>
        </authorList>
    </citation>
    <scope>NUCLEOTIDE SEQUENCE</scope>
</reference>
<dbReference type="SMART" id="SM00220">
    <property type="entry name" value="S_TKc"/>
    <property type="match status" value="1"/>
</dbReference>
<dbReference type="GO" id="GO:0006955">
    <property type="term" value="P:immune response"/>
    <property type="evidence" value="ECO:0007669"/>
    <property type="project" value="TreeGrafter"/>
</dbReference>
<evidence type="ECO:0000256" key="4">
    <source>
        <dbReference type="ARBA" id="ARBA00022741"/>
    </source>
</evidence>
<dbReference type="PROSITE" id="PS00108">
    <property type="entry name" value="PROTEIN_KINASE_ST"/>
    <property type="match status" value="1"/>
</dbReference>
<proteinExistence type="inferred from homology"/>
<dbReference type="Pfam" id="PF07714">
    <property type="entry name" value="PK_Tyr_Ser-Thr"/>
    <property type="match status" value="1"/>
</dbReference>
<dbReference type="InterPro" id="IPR001245">
    <property type="entry name" value="Ser-Thr/Tyr_kinase_cat_dom"/>
</dbReference>
<dbReference type="PRINTS" id="PR00109">
    <property type="entry name" value="TYRKINASE"/>
</dbReference>
<keyword evidence="12" id="KW-1185">Reference proteome</keyword>
<feature type="compositionally biased region" description="Basic and acidic residues" evidence="9">
    <location>
        <begin position="299"/>
        <end position="311"/>
    </location>
</feature>
<organism evidence="11">
    <name type="scientific">Oppiella nova</name>
    <dbReference type="NCBI Taxonomy" id="334625"/>
    <lineage>
        <taxon>Eukaryota</taxon>
        <taxon>Metazoa</taxon>
        <taxon>Ecdysozoa</taxon>
        <taxon>Arthropoda</taxon>
        <taxon>Chelicerata</taxon>
        <taxon>Arachnida</taxon>
        <taxon>Acari</taxon>
        <taxon>Acariformes</taxon>
        <taxon>Sarcoptiformes</taxon>
        <taxon>Oribatida</taxon>
        <taxon>Brachypylina</taxon>
        <taxon>Oppioidea</taxon>
        <taxon>Oppiidae</taxon>
        <taxon>Oppiella</taxon>
    </lineage>
</organism>
<dbReference type="EMBL" id="CAJPVJ010000757">
    <property type="protein sequence ID" value="CAG2163319.1"/>
    <property type="molecule type" value="Genomic_DNA"/>
</dbReference>
<evidence type="ECO:0000256" key="6">
    <source>
        <dbReference type="ARBA" id="ARBA00022840"/>
    </source>
</evidence>
<gene>
    <name evidence="11" type="ORF">ONB1V03_LOCUS2898</name>
</gene>
<dbReference type="InterPro" id="IPR000719">
    <property type="entry name" value="Prot_kinase_dom"/>
</dbReference>
<dbReference type="PANTHER" id="PTHR46716">
    <property type="entry name" value="MITOGEN-ACTIVATED PROTEIN KINASE KINASE KINASE 7"/>
    <property type="match status" value="1"/>
</dbReference>
<dbReference type="Proteomes" id="UP000728032">
    <property type="component" value="Unassembled WGS sequence"/>
</dbReference>
<dbReference type="InterPro" id="IPR011009">
    <property type="entry name" value="Kinase-like_dom_sf"/>
</dbReference>
<dbReference type="OrthoDB" id="6414404at2759"/>
<evidence type="ECO:0000256" key="1">
    <source>
        <dbReference type="ARBA" id="ARBA00006529"/>
    </source>
</evidence>
<dbReference type="PROSITE" id="PS50011">
    <property type="entry name" value="PROTEIN_KINASE_DOM"/>
    <property type="match status" value="1"/>
</dbReference>
<feature type="binding site" evidence="7">
    <location>
        <position position="47"/>
    </location>
    <ligand>
        <name>ATP</name>
        <dbReference type="ChEBI" id="CHEBI:30616"/>
    </ligand>
</feature>
<dbReference type="GO" id="GO:0006950">
    <property type="term" value="P:response to stress"/>
    <property type="evidence" value="ECO:0007669"/>
    <property type="project" value="UniProtKB-ARBA"/>
</dbReference>
<dbReference type="InterPro" id="IPR008271">
    <property type="entry name" value="Ser/Thr_kinase_AS"/>
</dbReference>
<sequence>MSVPLVSELFTNWINSSEITLAEQVGNGSYGVVHKGLFRGQEVAVKKIKPEHNLSFETELKQLSRVSAHPNIVNLLGAVRDNGFLSLVMEFARGGSLYEVLHSEVPVLYSLTDAISWAHQCATGVAYLHSMRPKAIVHRDLKSPNLLLVNGRVIKICDFGTACDKRTIMTINTGSARWMAPEVFESCKYTEKCDVYSWAIILWEVLARQVPYEWLEANDQCILWAVHTGKRPPLMYNCPEVIEILMTKCWSKDPAIRPSMHDVVVRMGKVVKGMTHSNDINKWCLISYSRGVNSSANSRSDDNISDLKDTS</sequence>
<dbReference type="PIRSF" id="PIRSF000654">
    <property type="entry name" value="Integrin-linked_kinase"/>
    <property type="match status" value="1"/>
</dbReference>
<dbReference type="GO" id="GO:0005524">
    <property type="term" value="F:ATP binding"/>
    <property type="evidence" value="ECO:0007669"/>
    <property type="project" value="UniProtKB-UniRule"/>
</dbReference>
<dbReference type="Gene3D" id="1.10.510.10">
    <property type="entry name" value="Transferase(Phosphotransferase) domain 1"/>
    <property type="match status" value="1"/>
</dbReference>
<evidence type="ECO:0000256" key="8">
    <source>
        <dbReference type="RuleBase" id="RU000304"/>
    </source>
</evidence>
<evidence type="ECO:0000313" key="12">
    <source>
        <dbReference type="Proteomes" id="UP000728032"/>
    </source>
</evidence>
<name>A0A7R9LGA3_9ACAR</name>
<dbReference type="PROSITE" id="PS00107">
    <property type="entry name" value="PROTEIN_KINASE_ATP"/>
    <property type="match status" value="1"/>
</dbReference>
<evidence type="ECO:0000256" key="3">
    <source>
        <dbReference type="ARBA" id="ARBA00022679"/>
    </source>
</evidence>
<dbReference type="Gene3D" id="3.30.200.20">
    <property type="entry name" value="Phosphorylase Kinase, domain 1"/>
    <property type="match status" value="1"/>
</dbReference>
<dbReference type="SUPFAM" id="SSF56112">
    <property type="entry name" value="Protein kinase-like (PK-like)"/>
    <property type="match status" value="1"/>
</dbReference>
<evidence type="ECO:0000259" key="10">
    <source>
        <dbReference type="PROSITE" id="PS50011"/>
    </source>
</evidence>
<protein>
    <recommendedName>
        <fullName evidence="10">Protein kinase domain-containing protein</fullName>
    </recommendedName>
</protein>
<dbReference type="AlphaFoldDB" id="A0A7R9LGA3"/>
<dbReference type="GO" id="GO:0007254">
    <property type="term" value="P:JNK cascade"/>
    <property type="evidence" value="ECO:0007669"/>
    <property type="project" value="TreeGrafter"/>
</dbReference>
<keyword evidence="4 7" id="KW-0547">Nucleotide-binding</keyword>
<dbReference type="GO" id="GO:0019899">
    <property type="term" value="F:enzyme binding"/>
    <property type="evidence" value="ECO:0007669"/>
    <property type="project" value="UniProtKB-ARBA"/>
</dbReference>
<feature type="domain" description="Protein kinase" evidence="10">
    <location>
        <begin position="19"/>
        <end position="270"/>
    </location>
</feature>
<keyword evidence="6 7" id="KW-0067">ATP-binding</keyword>
<evidence type="ECO:0000256" key="9">
    <source>
        <dbReference type="SAM" id="MobiDB-lite"/>
    </source>
</evidence>
<evidence type="ECO:0000256" key="2">
    <source>
        <dbReference type="ARBA" id="ARBA00022527"/>
    </source>
</evidence>
<dbReference type="EMBL" id="OC915582">
    <property type="protein sequence ID" value="CAD7641069.1"/>
    <property type="molecule type" value="Genomic_DNA"/>
</dbReference>
<feature type="region of interest" description="Disordered" evidence="9">
    <location>
        <begin position="292"/>
        <end position="311"/>
    </location>
</feature>
<keyword evidence="3" id="KW-0808">Transferase</keyword>
<dbReference type="GO" id="GO:0004709">
    <property type="term" value="F:MAP kinase kinase kinase activity"/>
    <property type="evidence" value="ECO:0007669"/>
    <property type="project" value="TreeGrafter"/>
</dbReference>
<dbReference type="GO" id="GO:0043123">
    <property type="term" value="P:positive regulation of canonical NF-kappaB signal transduction"/>
    <property type="evidence" value="ECO:0007669"/>
    <property type="project" value="TreeGrafter"/>
</dbReference>
<accession>A0A7R9LGA3</accession>
<dbReference type="PANTHER" id="PTHR46716:SF1">
    <property type="entry name" value="MITOGEN-ACTIVATED PROTEIN KINASE KINASE KINASE 7"/>
    <property type="match status" value="1"/>
</dbReference>
<evidence type="ECO:0000256" key="5">
    <source>
        <dbReference type="ARBA" id="ARBA00022777"/>
    </source>
</evidence>
<comment type="similarity">
    <text evidence="1">Belongs to the protein kinase superfamily. STE Ser/Thr protein kinase family. MAP kinase kinase kinase subfamily.</text>
</comment>
<keyword evidence="2 8" id="KW-0723">Serine/threonine-protein kinase</keyword>
<dbReference type="InterPro" id="IPR017441">
    <property type="entry name" value="Protein_kinase_ATP_BS"/>
</dbReference>